<comment type="caution">
    <text evidence="1">The sequence shown here is derived from an EMBL/GenBank/DDBJ whole genome shotgun (WGS) entry which is preliminary data.</text>
</comment>
<evidence type="ECO:0000313" key="2">
    <source>
        <dbReference type="Proteomes" id="UP001501532"/>
    </source>
</evidence>
<keyword evidence="2" id="KW-1185">Reference proteome</keyword>
<organism evidence="1 2">
    <name type="scientific">Streptomyces glomeratus</name>
    <dbReference type="NCBI Taxonomy" id="284452"/>
    <lineage>
        <taxon>Bacteria</taxon>
        <taxon>Bacillati</taxon>
        <taxon>Actinomycetota</taxon>
        <taxon>Actinomycetes</taxon>
        <taxon>Kitasatosporales</taxon>
        <taxon>Streptomycetaceae</taxon>
        <taxon>Streptomyces</taxon>
    </lineage>
</organism>
<gene>
    <name evidence="1" type="ORF">GCM10010448_69060</name>
</gene>
<proteinExistence type="predicted"/>
<accession>A0ABP6M4M6</accession>
<protein>
    <submittedName>
        <fullName evidence="1">Uncharacterized protein</fullName>
    </submittedName>
</protein>
<dbReference type="Proteomes" id="UP001501532">
    <property type="component" value="Unassembled WGS sequence"/>
</dbReference>
<dbReference type="EMBL" id="BAAAUF010000094">
    <property type="protein sequence ID" value="GAA3077068.1"/>
    <property type="molecule type" value="Genomic_DNA"/>
</dbReference>
<sequence>MRRGGLRGGSGGECACDQCTEHVTAAYIVGGVTFVVIDSIVVGAYIETHAKDAEQME</sequence>
<evidence type="ECO:0000313" key="1">
    <source>
        <dbReference type="EMBL" id="GAA3077068.1"/>
    </source>
</evidence>
<reference evidence="2" key="1">
    <citation type="journal article" date="2019" name="Int. J. Syst. Evol. Microbiol.">
        <title>The Global Catalogue of Microorganisms (GCM) 10K type strain sequencing project: providing services to taxonomists for standard genome sequencing and annotation.</title>
        <authorList>
            <consortium name="The Broad Institute Genomics Platform"/>
            <consortium name="The Broad Institute Genome Sequencing Center for Infectious Disease"/>
            <person name="Wu L."/>
            <person name="Ma J."/>
        </authorList>
    </citation>
    <scope>NUCLEOTIDE SEQUENCE [LARGE SCALE GENOMIC DNA]</scope>
    <source>
        <strain evidence="2">JCM 9091</strain>
    </source>
</reference>
<name>A0ABP6M4M6_9ACTN</name>